<evidence type="ECO:0000313" key="2">
    <source>
        <dbReference type="EMBL" id="MED7827198.1"/>
    </source>
</evidence>
<dbReference type="EMBL" id="JAYWVC010000211">
    <property type="protein sequence ID" value="MED7827198.1"/>
    <property type="molecule type" value="Genomic_DNA"/>
</dbReference>
<comment type="caution">
    <text evidence="2">The sequence shown here is derived from an EMBL/GenBank/DDBJ whole genome shotgun (WGS) entry which is preliminary data.</text>
</comment>
<proteinExistence type="predicted"/>
<dbReference type="Proteomes" id="UP001333996">
    <property type="component" value="Unassembled WGS sequence"/>
</dbReference>
<sequence>MLAVPRFAAQHAADHTRDDQQRIALGPDLPAGTAGPDERDVLALLRSAYPYLPADSAGDGPGARPTAMVTTARAVRRAAQRARQAAYSGPDSMEVYNDLVVGKYSWVPDDDHPGPAAAELEKLPIHWLKDWMLCLDVECRPRPETLLHRLYGTVTSYEPDTGRVLFSPTGGHPAIAVPIHRIVALTGDRQRRSDGQVPAHEPYDG</sequence>
<organism evidence="2 3">
    <name type="scientific">Streptomyces chiangmaiensis</name>
    <dbReference type="NCBI Taxonomy" id="766497"/>
    <lineage>
        <taxon>Bacteria</taxon>
        <taxon>Bacillati</taxon>
        <taxon>Actinomycetota</taxon>
        <taxon>Actinomycetes</taxon>
        <taxon>Kitasatosporales</taxon>
        <taxon>Streptomycetaceae</taxon>
        <taxon>Streptomyces</taxon>
    </lineage>
</organism>
<feature type="compositionally biased region" description="Basic and acidic residues" evidence="1">
    <location>
        <begin position="12"/>
        <end position="21"/>
    </location>
</feature>
<name>A0ABU7FTN8_9ACTN</name>
<reference evidence="2" key="1">
    <citation type="submission" date="2024-01" db="EMBL/GenBank/DDBJ databases">
        <title>First draft genome sequence data of TA4-1, the type strain of Gram-positive actinobacterium Streptomyces chiangmaiensis.</title>
        <authorList>
            <person name="Yasawong M."/>
            <person name="Nantapong N."/>
        </authorList>
    </citation>
    <scope>NUCLEOTIDE SEQUENCE</scope>
    <source>
        <strain evidence="2">TA4-1</strain>
    </source>
</reference>
<feature type="region of interest" description="Disordered" evidence="1">
    <location>
        <begin position="11"/>
        <end position="36"/>
    </location>
</feature>
<evidence type="ECO:0000256" key="1">
    <source>
        <dbReference type="SAM" id="MobiDB-lite"/>
    </source>
</evidence>
<gene>
    <name evidence="2" type="ORF">VXC91_36135</name>
</gene>
<accession>A0ABU7FTN8</accession>
<dbReference type="RefSeq" id="WP_329511581.1">
    <property type="nucleotide sequence ID" value="NZ_BAAAYZ010000041.1"/>
</dbReference>
<keyword evidence="3" id="KW-1185">Reference proteome</keyword>
<evidence type="ECO:0000313" key="3">
    <source>
        <dbReference type="Proteomes" id="UP001333996"/>
    </source>
</evidence>
<protein>
    <submittedName>
        <fullName evidence="2">Uncharacterized protein</fullName>
    </submittedName>
</protein>